<accession>A0A3A8QJR2</accession>
<keyword evidence="3 4" id="KW-0472">Membrane</keyword>
<feature type="transmembrane region" description="Helical" evidence="4">
    <location>
        <begin position="242"/>
        <end position="260"/>
    </location>
</feature>
<reference evidence="7" key="1">
    <citation type="submission" date="2018-09" db="EMBL/GenBank/DDBJ databases">
        <authorList>
            <person name="Livingstone P.G."/>
            <person name="Whitworth D.E."/>
        </authorList>
    </citation>
    <scope>NUCLEOTIDE SEQUENCE [LARGE SCALE GENOMIC DNA]</scope>
    <source>
        <strain evidence="7">AB047A</strain>
    </source>
</reference>
<dbReference type="PANTHER" id="PTHR23534">
    <property type="entry name" value="MFS PERMEASE"/>
    <property type="match status" value="1"/>
</dbReference>
<evidence type="ECO:0000256" key="1">
    <source>
        <dbReference type="ARBA" id="ARBA00022692"/>
    </source>
</evidence>
<dbReference type="SUPFAM" id="SSF103473">
    <property type="entry name" value="MFS general substrate transporter"/>
    <property type="match status" value="1"/>
</dbReference>
<feature type="transmembrane region" description="Helical" evidence="4">
    <location>
        <begin position="130"/>
        <end position="149"/>
    </location>
</feature>
<evidence type="ECO:0000259" key="5">
    <source>
        <dbReference type="PROSITE" id="PS50850"/>
    </source>
</evidence>
<evidence type="ECO:0000256" key="2">
    <source>
        <dbReference type="ARBA" id="ARBA00022989"/>
    </source>
</evidence>
<feature type="transmembrane region" description="Helical" evidence="4">
    <location>
        <begin position="71"/>
        <end position="89"/>
    </location>
</feature>
<comment type="caution">
    <text evidence="6">The sequence shown here is derived from an EMBL/GenBank/DDBJ whole genome shotgun (WGS) entry which is preliminary data.</text>
</comment>
<proteinExistence type="predicted"/>
<feature type="transmembrane region" description="Helical" evidence="4">
    <location>
        <begin position="272"/>
        <end position="290"/>
    </location>
</feature>
<dbReference type="OrthoDB" id="9776171at2"/>
<feature type="domain" description="Major facilitator superfamily (MFS) profile" evidence="5">
    <location>
        <begin position="205"/>
        <end position="390"/>
    </location>
</feature>
<sequence length="390" mass="42074">MNRNFWLLTLCQCFFMLNNITFSFVNGLVGLALAPVPWMATLPVTGYVVGSALATTLVARSQRAWGRKRSFQLGLLVGMVASGLCAYAAATGRFWLLMLSTMLAGYYNANAALYRFVAMELVGPAYKERSISWVLAGGILGAVTGPNLARYTKDMLGTPFTGAYAMLVGFALVALAIMSFISFPALPRHDPARPGRTMREIARQPVFVVGVAASALGYGVMNLLMSATPIAMTQMHHSFDHAALVIEWHVLAMFTPSFFTGQLIKRFGVLKIMWVGLVANLACIAIALSGVALMQFLGALVLLGVGWNFLFIGGTTLFTESYRPEEKTTVQSSMDFCIYSTMAVTSFASGALLSARGWEFLNWGSLVPLGALAVALGWLALHRRAASLAT</sequence>
<feature type="transmembrane region" description="Helical" evidence="4">
    <location>
        <begin position="296"/>
        <end position="315"/>
    </location>
</feature>
<evidence type="ECO:0000313" key="7">
    <source>
        <dbReference type="Proteomes" id="UP000282656"/>
    </source>
</evidence>
<dbReference type="InterPro" id="IPR011701">
    <property type="entry name" value="MFS"/>
</dbReference>
<gene>
    <name evidence="6" type="ORF">D7X96_24255</name>
</gene>
<dbReference type="EMBL" id="RAWM01000075">
    <property type="protein sequence ID" value="RKH65122.1"/>
    <property type="molecule type" value="Genomic_DNA"/>
</dbReference>
<feature type="transmembrane region" description="Helical" evidence="4">
    <location>
        <begin position="39"/>
        <end position="59"/>
    </location>
</feature>
<feature type="transmembrane region" description="Helical" evidence="4">
    <location>
        <begin position="206"/>
        <end position="230"/>
    </location>
</feature>
<dbReference type="RefSeq" id="WP_121770832.1">
    <property type="nucleotide sequence ID" value="NZ_RAWM01000075.1"/>
</dbReference>
<dbReference type="AlphaFoldDB" id="A0A3A8QJR2"/>
<dbReference type="PROSITE" id="PS50850">
    <property type="entry name" value="MFS"/>
    <property type="match status" value="1"/>
</dbReference>
<feature type="transmembrane region" description="Helical" evidence="4">
    <location>
        <begin position="95"/>
        <end position="118"/>
    </location>
</feature>
<evidence type="ECO:0000256" key="4">
    <source>
        <dbReference type="SAM" id="Phobius"/>
    </source>
</evidence>
<dbReference type="InterPro" id="IPR036259">
    <property type="entry name" value="MFS_trans_sf"/>
</dbReference>
<dbReference type="Gene3D" id="1.20.1250.20">
    <property type="entry name" value="MFS general substrate transporter like domains"/>
    <property type="match status" value="1"/>
</dbReference>
<dbReference type="PANTHER" id="PTHR23534:SF1">
    <property type="entry name" value="MAJOR FACILITATOR SUPERFAMILY PROTEIN"/>
    <property type="match status" value="1"/>
</dbReference>
<dbReference type="Pfam" id="PF07690">
    <property type="entry name" value="MFS_1"/>
    <property type="match status" value="1"/>
</dbReference>
<feature type="transmembrane region" description="Helical" evidence="4">
    <location>
        <begin position="360"/>
        <end position="381"/>
    </location>
</feature>
<dbReference type="InterPro" id="IPR020846">
    <property type="entry name" value="MFS_dom"/>
</dbReference>
<dbReference type="Proteomes" id="UP000282656">
    <property type="component" value="Unassembled WGS sequence"/>
</dbReference>
<evidence type="ECO:0000313" key="6">
    <source>
        <dbReference type="EMBL" id="RKH65122.1"/>
    </source>
</evidence>
<protein>
    <submittedName>
        <fullName evidence="6">MFS transporter</fullName>
    </submittedName>
</protein>
<organism evidence="6 7">
    <name type="scientific">Corallococcus interemptor</name>
    <dbReference type="NCBI Taxonomy" id="2316720"/>
    <lineage>
        <taxon>Bacteria</taxon>
        <taxon>Pseudomonadati</taxon>
        <taxon>Myxococcota</taxon>
        <taxon>Myxococcia</taxon>
        <taxon>Myxococcales</taxon>
        <taxon>Cystobacterineae</taxon>
        <taxon>Myxococcaceae</taxon>
        <taxon>Corallococcus</taxon>
    </lineage>
</organism>
<evidence type="ECO:0000256" key="3">
    <source>
        <dbReference type="ARBA" id="ARBA00023136"/>
    </source>
</evidence>
<keyword evidence="7" id="KW-1185">Reference proteome</keyword>
<dbReference type="GO" id="GO:0022857">
    <property type="term" value="F:transmembrane transporter activity"/>
    <property type="evidence" value="ECO:0007669"/>
    <property type="project" value="InterPro"/>
</dbReference>
<feature type="transmembrane region" description="Helical" evidence="4">
    <location>
        <begin position="336"/>
        <end position="354"/>
    </location>
</feature>
<keyword evidence="2 4" id="KW-1133">Transmembrane helix</keyword>
<name>A0A3A8QJR2_9BACT</name>
<feature type="transmembrane region" description="Helical" evidence="4">
    <location>
        <begin position="161"/>
        <end position="186"/>
    </location>
</feature>
<keyword evidence="1 4" id="KW-0812">Transmembrane</keyword>